<dbReference type="PANTHER" id="PTHR43673">
    <property type="entry name" value="NAD(P)H NITROREDUCTASE YDGI-RELATED"/>
    <property type="match status" value="1"/>
</dbReference>
<name>A0A6C1AZH6_9RHOO</name>
<gene>
    <name evidence="4" type="ORF">G3580_03445</name>
</gene>
<evidence type="ECO:0000313" key="4">
    <source>
        <dbReference type="EMBL" id="QID16771.1"/>
    </source>
</evidence>
<dbReference type="InterPro" id="IPR000415">
    <property type="entry name" value="Nitroreductase-like"/>
</dbReference>
<dbReference type="SUPFAM" id="SSF55469">
    <property type="entry name" value="FMN-dependent nitroreductase-like"/>
    <property type="match status" value="1"/>
</dbReference>
<dbReference type="GO" id="GO:0016491">
    <property type="term" value="F:oxidoreductase activity"/>
    <property type="evidence" value="ECO:0007669"/>
    <property type="project" value="UniProtKB-KW"/>
</dbReference>
<sequence length="342" mass="39004">MLKQLKTTRRWLRSVVRARSHLSDMRRTIRYMRLRSEQPGTLEEFEYLLLFYYHKVEKGLSLPAPYRLFGVDVVRKILTIMRSWERAGHRTDHPVFVGATSSLSAYECRLATHGLDEEGRILPELRRYLAERANGSGLAADTPVRLSAAQIQEATCFDRLKALATVRRSCRDFAERRVEEEVVLRAIDIAQLSPSVCNRQSARVYVLTDPEQISAALSFQNGNRGFGHKVPALMVVTADARAFLDALERSQPYVDGGLFAMSLVYGLQSQGVVSCCLNWCVSDATDQAFKRLAGIPDWERIIMFIAVGYPLDEYLVPRSHRRNRDDVAMWGFRRTVSLEENL</sequence>
<feature type="domain" description="Nitroreductase" evidence="3">
    <location>
        <begin position="219"/>
        <end position="309"/>
    </location>
</feature>
<feature type="domain" description="Nitroreductase" evidence="3">
    <location>
        <begin position="166"/>
        <end position="213"/>
    </location>
</feature>
<evidence type="ECO:0000256" key="1">
    <source>
        <dbReference type="ARBA" id="ARBA00007118"/>
    </source>
</evidence>
<organism evidence="4 5">
    <name type="scientific">Nitrogeniibacter mangrovi</name>
    <dbReference type="NCBI Taxonomy" id="2016596"/>
    <lineage>
        <taxon>Bacteria</taxon>
        <taxon>Pseudomonadati</taxon>
        <taxon>Pseudomonadota</taxon>
        <taxon>Betaproteobacteria</taxon>
        <taxon>Rhodocyclales</taxon>
        <taxon>Zoogloeaceae</taxon>
        <taxon>Nitrogeniibacter</taxon>
    </lineage>
</organism>
<evidence type="ECO:0000259" key="3">
    <source>
        <dbReference type="Pfam" id="PF00881"/>
    </source>
</evidence>
<dbReference type="Proteomes" id="UP000501991">
    <property type="component" value="Chromosome"/>
</dbReference>
<evidence type="ECO:0000256" key="2">
    <source>
        <dbReference type="ARBA" id="ARBA00023002"/>
    </source>
</evidence>
<dbReference type="Pfam" id="PF00881">
    <property type="entry name" value="Nitroreductase"/>
    <property type="match status" value="2"/>
</dbReference>
<dbReference type="Gene3D" id="3.40.109.10">
    <property type="entry name" value="NADH Oxidase"/>
    <property type="match status" value="1"/>
</dbReference>
<keyword evidence="5" id="KW-1185">Reference proteome</keyword>
<comment type="similarity">
    <text evidence="1">Belongs to the nitroreductase family.</text>
</comment>
<protein>
    <submittedName>
        <fullName evidence="4">Nitroreductase family protein</fullName>
    </submittedName>
</protein>
<dbReference type="KEGG" id="azq:G3580_03445"/>
<dbReference type="RefSeq" id="WP_173763939.1">
    <property type="nucleotide sequence ID" value="NZ_CP048836.1"/>
</dbReference>
<dbReference type="CDD" id="cd02062">
    <property type="entry name" value="Nitro_FMN_reductase"/>
    <property type="match status" value="1"/>
</dbReference>
<keyword evidence="2" id="KW-0560">Oxidoreductase</keyword>
<dbReference type="EMBL" id="CP048836">
    <property type="protein sequence ID" value="QID16771.1"/>
    <property type="molecule type" value="Genomic_DNA"/>
</dbReference>
<dbReference type="PANTHER" id="PTHR43673:SF10">
    <property type="entry name" value="NADH DEHYDROGENASE_NAD(P)H NITROREDUCTASE XCC3605-RELATED"/>
    <property type="match status" value="1"/>
</dbReference>
<dbReference type="AlphaFoldDB" id="A0A6C1AZH6"/>
<evidence type="ECO:0000313" key="5">
    <source>
        <dbReference type="Proteomes" id="UP000501991"/>
    </source>
</evidence>
<dbReference type="InterPro" id="IPR029479">
    <property type="entry name" value="Nitroreductase"/>
</dbReference>
<reference evidence="4 5" key="1">
    <citation type="submission" date="2020-02" db="EMBL/GenBank/DDBJ databases">
        <title>Nitrogenibacter mangrovi gen. nov., sp. nov. isolated from mangrove sediment, a denitrifying betaproteobacterium.</title>
        <authorList>
            <person name="Liao H."/>
            <person name="Tian Y."/>
        </authorList>
    </citation>
    <scope>NUCLEOTIDE SEQUENCE [LARGE SCALE GENOMIC DNA]</scope>
    <source>
        <strain evidence="4 5">M9-3-2</strain>
    </source>
</reference>
<accession>A0A6C1AZH6</accession>
<proteinExistence type="inferred from homology"/>